<reference evidence="1 2" key="1">
    <citation type="submission" date="2020-08" db="EMBL/GenBank/DDBJ databases">
        <title>Genomic Encyclopedia of Type Strains, Phase IV (KMG-IV): sequencing the most valuable type-strain genomes for metagenomic binning, comparative biology and taxonomic classification.</title>
        <authorList>
            <person name="Goeker M."/>
        </authorList>
    </citation>
    <scope>NUCLEOTIDE SEQUENCE [LARGE SCALE GENOMIC DNA]</scope>
    <source>
        <strain evidence="1 2">DSM 28570</strain>
    </source>
</reference>
<accession>A0A840UPG6</accession>
<gene>
    <name evidence="1" type="ORF">HNQ81_000160</name>
</gene>
<dbReference type="RefSeq" id="WP_183347322.1">
    <property type="nucleotide sequence ID" value="NZ_JACHEO010000001.1"/>
</dbReference>
<name>A0A840UPG6_9BACT</name>
<evidence type="ECO:0000313" key="2">
    <source>
        <dbReference type="Proteomes" id="UP000539642"/>
    </source>
</evidence>
<protein>
    <recommendedName>
        <fullName evidence="3">STAS domain-containing protein</fullName>
    </recommendedName>
</protein>
<proteinExistence type="predicted"/>
<organism evidence="1 2">
    <name type="scientific">Desulfoprunum benzoelyticum</name>
    <dbReference type="NCBI Taxonomy" id="1506996"/>
    <lineage>
        <taxon>Bacteria</taxon>
        <taxon>Pseudomonadati</taxon>
        <taxon>Thermodesulfobacteriota</taxon>
        <taxon>Desulfobulbia</taxon>
        <taxon>Desulfobulbales</taxon>
        <taxon>Desulfobulbaceae</taxon>
        <taxon>Desulfoprunum</taxon>
    </lineage>
</organism>
<dbReference type="EMBL" id="JACHEO010000001">
    <property type="protein sequence ID" value="MBB5346453.1"/>
    <property type="molecule type" value="Genomic_DNA"/>
</dbReference>
<comment type="caution">
    <text evidence="1">The sequence shown here is derived from an EMBL/GenBank/DDBJ whole genome shotgun (WGS) entry which is preliminary data.</text>
</comment>
<dbReference type="AlphaFoldDB" id="A0A840UPG6"/>
<evidence type="ECO:0000313" key="1">
    <source>
        <dbReference type="EMBL" id="MBB5346453.1"/>
    </source>
</evidence>
<sequence>MAEIKISNGRVCIVKVVKLEAIKDGLETMKSTLIDFIASSRRQESDLDTYLFVDLARFNRINSTLIGIFGSIIMDRNIRLLCLCNLQPAVEDILKRFGVINESGGGKEFPGEPDQEHVNKVLVFDSLEAGLACLIPA</sequence>
<keyword evidence="2" id="KW-1185">Reference proteome</keyword>
<dbReference type="Proteomes" id="UP000539642">
    <property type="component" value="Unassembled WGS sequence"/>
</dbReference>
<evidence type="ECO:0008006" key="3">
    <source>
        <dbReference type="Google" id="ProtNLM"/>
    </source>
</evidence>